<evidence type="ECO:0000256" key="4">
    <source>
        <dbReference type="ARBA" id="ARBA00023051"/>
    </source>
</evidence>
<dbReference type="SUPFAM" id="SSF56801">
    <property type="entry name" value="Acetyl-CoA synthetase-like"/>
    <property type="match status" value="1"/>
</dbReference>
<dbReference type="GO" id="GO:0106286">
    <property type="term" value="F:(E)-caffeate-CoA ligase activity"/>
    <property type="evidence" value="ECO:0007669"/>
    <property type="project" value="UniProtKB-ARBA"/>
</dbReference>
<evidence type="ECO:0000313" key="8">
    <source>
        <dbReference type="Proteomes" id="UP000245207"/>
    </source>
</evidence>
<dbReference type="Proteomes" id="UP000245207">
    <property type="component" value="Unassembled WGS sequence"/>
</dbReference>
<dbReference type="PROSITE" id="PS00455">
    <property type="entry name" value="AMP_BINDING"/>
    <property type="match status" value="1"/>
</dbReference>
<protein>
    <submittedName>
        <fullName evidence="7">AMP-binding, conserved site-containing protein</fullName>
    </submittedName>
</protein>
<keyword evidence="3" id="KW-0436">Ligase</keyword>
<feature type="domain" description="AMP-dependent synthetase/ligase" evidence="5">
    <location>
        <begin position="98"/>
        <end position="481"/>
    </location>
</feature>
<keyword evidence="8" id="KW-1185">Reference proteome</keyword>
<feature type="domain" description="AMP-binding enzyme C-terminal" evidence="6">
    <location>
        <begin position="531"/>
        <end position="606"/>
    </location>
</feature>
<dbReference type="Gene3D" id="3.40.50.12780">
    <property type="entry name" value="N-terminal domain of ligase-like"/>
    <property type="match status" value="1"/>
</dbReference>
<evidence type="ECO:0000259" key="6">
    <source>
        <dbReference type="Pfam" id="PF13193"/>
    </source>
</evidence>
<proteinExistence type="inferred from homology"/>
<accession>A0A2U1MQP5</accession>
<dbReference type="InterPro" id="IPR000873">
    <property type="entry name" value="AMP-dep_synth/lig_dom"/>
</dbReference>
<comment type="pathway">
    <text evidence="1">Phytoalexin biosynthesis; 3,4',5-trihydroxystilbene biosynthesis; 3,4',5-trihydroxystilbene from trans-4-coumarate: step 1/2.</text>
</comment>
<dbReference type="OrthoDB" id="10253115at2759"/>
<dbReference type="Pfam" id="PF13193">
    <property type="entry name" value="AMP-binding_C"/>
    <property type="match status" value="1"/>
</dbReference>
<evidence type="ECO:0000256" key="3">
    <source>
        <dbReference type="ARBA" id="ARBA00022598"/>
    </source>
</evidence>
<dbReference type="NCBIfam" id="NF006020">
    <property type="entry name" value="PRK08162.1"/>
    <property type="match status" value="1"/>
</dbReference>
<sequence length="628" mass="70389">MKLITLNYNGSYLHLNRIRDQTTPKNVHRKLTDLKASYRPSSQSTRKQRWKVRCESLKQGTTVVADPLEVLRRESWQQLDGVVRCPANYIPLSPISFLERAAQVYKHHTSIIYGAVKYTWEETYLRCIKVASALNHLGISRGDVVAALAPNIPAMLELHFAIPMAGGVICPLNTRLDANTVSTLLKHSQAKILFVDYQLLPTAKEALNILNDTGSITPLLVIISEPNYRSPLKVCPKYDYETLVEGGNVGFSIVRPYDECEPISLNYTSGTTSRPKGVVYSHRGAYMNSLSSMFIHGMQEMPTYLWSLPMFHCNGWCFTWGVAIVGGTNVCLRYFNPQDLFDNIVIHKVTHMCGAPTVLNMIANSSVKDQKQLPHAVEIMTGGAPPPPTIISKIEELGFRVSHIYGLTETYGPGTWSLWKPEWDELPLEDRVKLKARQGVKHFAMEDVDVKDPVTMESVKPDGQSIGEVMFRGNTVMSGYLNDLHATEEAFAGGWFHTGDLAIKHPDGFIEVKDRSKDIVISGGENICTIEVETVIYSHPAVLEVAVVARPDDHWGQTPCAFVKLKDGFYDINAQAIIEHCRDRMPHFMVPKTVIFEDLPRNSTGKVQKFVLREKAKNLGSFSLEKVE</sequence>
<keyword evidence="4" id="KW-0587">Phenylpropanoid metabolism</keyword>
<dbReference type="GO" id="GO:0009698">
    <property type="term" value="P:phenylpropanoid metabolic process"/>
    <property type="evidence" value="ECO:0007669"/>
    <property type="project" value="UniProtKB-KW"/>
</dbReference>
<dbReference type="CDD" id="cd12118">
    <property type="entry name" value="ttLC_FACS_AEE21_like"/>
    <property type="match status" value="1"/>
</dbReference>
<dbReference type="Gene3D" id="3.30.300.30">
    <property type="match status" value="1"/>
</dbReference>
<dbReference type="STRING" id="35608.A0A2U1MQP5"/>
<dbReference type="EMBL" id="PKPP01004616">
    <property type="protein sequence ID" value="PWA63546.1"/>
    <property type="molecule type" value="Genomic_DNA"/>
</dbReference>
<dbReference type="InterPro" id="IPR025110">
    <property type="entry name" value="AMP-bd_C"/>
</dbReference>
<comment type="similarity">
    <text evidence="2">Belongs to the ATP-dependent AMP-binding enzyme family.</text>
</comment>
<dbReference type="InterPro" id="IPR020845">
    <property type="entry name" value="AMP-binding_CS"/>
</dbReference>
<dbReference type="PANTHER" id="PTHR43859:SF38">
    <property type="entry name" value="AMP-DEPENDENT SYNTHETASE_LIGASE, AMP-BINDING ENZYME DOMAIN-CONTAINING PROTEIN"/>
    <property type="match status" value="1"/>
</dbReference>
<dbReference type="AlphaFoldDB" id="A0A2U1MQP5"/>
<dbReference type="InterPro" id="IPR042099">
    <property type="entry name" value="ANL_N_sf"/>
</dbReference>
<dbReference type="InterPro" id="IPR045851">
    <property type="entry name" value="AMP-bd_C_sf"/>
</dbReference>
<dbReference type="FunFam" id="3.30.300.30:FF:000008">
    <property type="entry name" value="2,3-dihydroxybenzoate-AMP ligase"/>
    <property type="match status" value="1"/>
</dbReference>
<dbReference type="Pfam" id="PF00501">
    <property type="entry name" value="AMP-binding"/>
    <property type="match status" value="1"/>
</dbReference>
<name>A0A2U1MQP5_ARTAN</name>
<evidence type="ECO:0000313" key="7">
    <source>
        <dbReference type="EMBL" id="PWA63546.1"/>
    </source>
</evidence>
<dbReference type="FunFam" id="3.40.50.12780:FF:000003">
    <property type="entry name" value="Long-chain-fatty-acid--CoA ligase FadD"/>
    <property type="match status" value="1"/>
</dbReference>
<evidence type="ECO:0000259" key="5">
    <source>
        <dbReference type="Pfam" id="PF00501"/>
    </source>
</evidence>
<reference evidence="7 8" key="1">
    <citation type="journal article" date="2018" name="Mol. Plant">
        <title>The genome of Artemisia annua provides insight into the evolution of Asteraceae family and artemisinin biosynthesis.</title>
        <authorList>
            <person name="Shen Q."/>
            <person name="Zhang L."/>
            <person name="Liao Z."/>
            <person name="Wang S."/>
            <person name="Yan T."/>
            <person name="Shi P."/>
            <person name="Liu M."/>
            <person name="Fu X."/>
            <person name="Pan Q."/>
            <person name="Wang Y."/>
            <person name="Lv Z."/>
            <person name="Lu X."/>
            <person name="Zhang F."/>
            <person name="Jiang W."/>
            <person name="Ma Y."/>
            <person name="Chen M."/>
            <person name="Hao X."/>
            <person name="Li L."/>
            <person name="Tang Y."/>
            <person name="Lv G."/>
            <person name="Zhou Y."/>
            <person name="Sun X."/>
            <person name="Brodelius P.E."/>
            <person name="Rose J.K.C."/>
            <person name="Tang K."/>
        </authorList>
    </citation>
    <scope>NUCLEOTIDE SEQUENCE [LARGE SCALE GENOMIC DNA]</scope>
    <source>
        <strain evidence="8">cv. Huhao1</strain>
        <tissue evidence="7">Leaf</tissue>
    </source>
</reference>
<comment type="caution">
    <text evidence="7">The sequence shown here is derived from an EMBL/GenBank/DDBJ whole genome shotgun (WGS) entry which is preliminary data.</text>
</comment>
<evidence type="ECO:0000256" key="2">
    <source>
        <dbReference type="ARBA" id="ARBA00006432"/>
    </source>
</evidence>
<gene>
    <name evidence="7" type="ORF">CTI12_AA354340</name>
</gene>
<evidence type="ECO:0000256" key="1">
    <source>
        <dbReference type="ARBA" id="ARBA00004930"/>
    </source>
</evidence>
<dbReference type="PANTHER" id="PTHR43859">
    <property type="entry name" value="ACYL-ACTIVATING ENZYME"/>
    <property type="match status" value="1"/>
</dbReference>
<dbReference type="UniPathway" id="UPA00372">
    <property type="reaction ID" value="UER00547"/>
</dbReference>
<organism evidence="7 8">
    <name type="scientific">Artemisia annua</name>
    <name type="common">Sweet wormwood</name>
    <dbReference type="NCBI Taxonomy" id="35608"/>
    <lineage>
        <taxon>Eukaryota</taxon>
        <taxon>Viridiplantae</taxon>
        <taxon>Streptophyta</taxon>
        <taxon>Embryophyta</taxon>
        <taxon>Tracheophyta</taxon>
        <taxon>Spermatophyta</taxon>
        <taxon>Magnoliopsida</taxon>
        <taxon>eudicotyledons</taxon>
        <taxon>Gunneridae</taxon>
        <taxon>Pentapetalae</taxon>
        <taxon>asterids</taxon>
        <taxon>campanulids</taxon>
        <taxon>Asterales</taxon>
        <taxon>Asteraceae</taxon>
        <taxon>Asteroideae</taxon>
        <taxon>Anthemideae</taxon>
        <taxon>Artemisiinae</taxon>
        <taxon>Artemisia</taxon>
    </lineage>
</organism>